<keyword evidence="13 15" id="KW-0472">Membrane</keyword>
<dbReference type="InterPro" id="IPR050351">
    <property type="entry name" value="BphY/WalK/GraS-like"/>
</dbReference>
<keyword evidence="7 15" id="KW-0812">Transmembrane</keyword>
<dbReference type="Proteomes" id="UP000483379">
    <property type="component" value="Unassembled WGS sequence"/>
</dbReference>
<evidence type="ECO:0000259" key="17">
    <source>
        <dbReference type="PROSITE" id="PS50112"/>
    </source>
</evidence>
<dbReference type="Pfam" id="PF08448">
    <property type="entry name" value="PAS_4"/>
    <property type="match status" value="1"/>
</dbReference>
<dbReference type="PROSITE" id="PS50885">
    <property type="entry name" value="HAMP"/>
    <property type="match status" value="1"/>
</dbReference>
<evidence type="ECO:0000256" key="4">
    <source>
        <dbReference type="ARBA" id="ARBA00022475"/>
    </source>
</evidence>
<dbReference type="InterPro" id="IPR000700">
    <property type="entry name" value="PAS-assoc_C"/>
</dbReference>
<evidence type="ECO:0000256" key="3">
    <source>
        <dbReference type="ARBA" id="ARBA00012438"/>
    </source>
</evidence>
<keyword evidence="11 15" id="KW-1133">Transmembrane helix</keyword>
<dbReference type="EMBL" id="JAAIJQ010000040">
    <property type="protein sequence ID" value="NEV63037.1"/>
    <property type="molecule type" value="Genomic_DNA"/>
</dbReference>
<name>A0A6M0K353_9GAMM</name>
<dbReference type="GO" id="GO:0000156">
    <property type="term" value="F:phosphorelay response regulator activity"/>
    <property type="evidence" value="ECO:0007669"/>
    <property type="project" value="TreeGrafter"/>
</dbReference>
<feature type="domain" description="PAS" evidence="17">
    <location>
        <begin position="415"/>
        <end position="484"/>
    </location>
</feature>
<keyword evidence="4" id="KW-1003">Cell membrane</keyword>
<dbReference type="Gene3D" id="3.30.450.20">
    <property type="entry name" value="PAS domain"/>
    <property type="match status" value="2"/>
</dbReference>
<gene>
    <name evidence="20" type="ORF">G3446_14265</name>
</gene>
<dbReference type="InterPro" id="IPR003660">
    <property type="entry name" value="HAMP_dom"/>
</dbReference>
<evidence type="ECO:0000256" key="12">
    <source>
        <dbReference type="ARBA" id="ARBA00023012"/>
    </source>
</evidence>
<dbReference type="SUPFAM" id="SSF55874">
    <property type="entry name" value="ATPase domain of HSP90 chaperone/DNA topoisomerase II/histidine kinase"/>
    <property type="match status" value="1"/>
</dbReference>
<dbReference type="GO" id="GO:0030295">
    <property type="term" value="F:protein kinase activator activity"/>
    <property type="evidence" value="ECO:0007669"/>
    <property type="project" value="TreeGrafter"/>
</dbReference>
<dbReference type="NCBIfam" id="TIGR00229">
    <property type="entry name" value="sensory_box"/>
    <property type="match status" value="1"/>
</dbReference>
<keyword evidence="10" id="KW-0067">ATP-binding</keyword>
<dbReference type="Gene3D" id="6.10.340.10">
    <property type="match status" value="1"/>
</dbReference>
<dbReference type="PROSITE" id="PS50113">
    <property type="entry name" value="PAC"/>
    <property type="match status" value="1"/>
</dbReference>
<dbReference type="CDD" id="cd06225">
    <property type="entry name" value="HAMP"/>
    <property type="match status" value="1"/>
</dbReference>
<evidence type="ECO:0000256" key="9">
    <source>
        <dbReference type="ARBA" id="ARBA00022777"/>
    </source>
</evidence>
<dbReference type="GO" id="GO:0004673">
    <property type="term" value="F:protein histidine kinase activity"/>
    <property type="evidence" value="ECO:0007669"/>
    <property type="project" value="UniProtKB-EC"/>
</dbReference>
<keyword evidence="6" id="KW-0808">Transferase</keyword>
<accession>A0A6M0K353</accession>
<evidence type="ECO:0000256" key="8">
    <source>
        <dbReference type="ARBA" id="ARBA00022741"/>
    </source>
</evidence>
<dbReference type="PANTHER" id="PTHR42878">
    <property type="entry name" value="TWO-COMPONENT HISTIDINE KINASE"/>
    <property type="match status" value="1"/>
</dbReference>
<dbReference type="PANTHER" id="PTHR42878:SF7">
    <property type="entry name" value="SENSOR HISTIDINE KINASE GLRK"/>
    <property type="match status" value="1"/>
</dbReference>
<organism evidence="20 21">
    <name type="scientific">Thiorhodococcus minor</name>
    <dbReference type="NCBI Taxonomy" id="57489"/>
    <lineage>
        <taxon>Bacteria</taxon>
        <taxon>Pseudomonadati</taxon>
        <taxon>Pseudomonadota</taxon>
        <taxon>Gammaproteobacteria</taxon>
        <taxon>Chromatiales</taxon>
        <taxon>Chromatiaceae</taxon>
        <taxon>Thiorhodococcus</taxon>
    </lineage>
</organism>
<dbReference type="RefSeq" id="WP_164453502.1">
    <property type="nucleotide sequence ID" value="NZ_JAAIJQ010000040.1"/>
</dbReference>
<keyword evidence="21" id="KW-1185">Reference proteome</keyword>
<dbReference type="SUPFAM" id="SSF158472">
    <property type="entry name" value="HAMP domain-like"/>
    <property type="match status" value="1"/>
</dbReference>
<dbReference type="InterPro" id="IPR035965">
    <property type="entry name" value="PAS-like_dom_sf"/>
</dbReference>
<dbReference type="InterPro" id="IPR036890">
    <property type="entry name" value="HATPase_C_sf"/>
</dbReference>
<evidence type="ECO:0000313" key="21">
    <source>
        <dbReference type="Proteomes" id="UP000483379"/>
    </source>
</evidence>
<comment type="catalytic activity">
    <reaction evidence="1">
        <text>ATP + protein L-histidine = ADP + protein N-phospho-L-histidine.</text>
        <dbReference type="EC" id="2.7.13.3"/>
    </reaction>
</comment>
<dbReference type="GO" id="GO:0007234">
    <property type="term" value="P:osmosensory signaling via phosphorelay pathway"/>
    <property type="evidence" value="ECO:0007669"/>
    <property type="project" value="TreeGrafter"/>
</dbReference>
<dbReference type="InterPro" id="IPR029151">
    <property type="entry name" value="Sensor-like_sf"/>
</dbReference>
<evidence type="ECO:0000256" key="1">
    <source>
        <dbReference type="ARBA" id="ARBA00000085"/>
    </source>
</evidence>
<dbReference type="Pfam" id="PF02518">
    <property type="entry name" value="HATPase_c"/>
    <property type="match status" value="1"/>
</dbReference>
<proteinExistence type="predicted"/>
<dbReference type="InterPro" id="IPR004358">
    <property type="entry name" value="Sig_transdc_His_kin-like_C"/>
</dbReference>
<dbReference type="InterPro" id="IPR003594">
    <property type="entry name" value="HATPase_dom"/>
</dbReference>
<dbReference type="SUPFAM" id="SSF103190">
    <property type="entry name" value="Sensory domain-like"/>
    <property type="match status" value="1"/>
</dbReference>
<keyword evidence="12" id="KW-0902">Two-component regulatory system</keyword>
<evidence type="ECO:0000256" key="10">
    <source>
        <dbReference type="ARBA" id="ARBA00022840"/>
    </source>
</evidence>
<evidence type="ECO:0000256" key="5">
    <source>
        <dbReference type="ARBA" id="ARBA00022553"/>
    </source>
</evidence>
<feature type="domain" description="PAC" evidence="18">
    <location>
        <begin position="487"/>
        <end position="540"/>
    </location>
</feature>
<dbReference type="PROSITE" id="PS50109">
    <property type="entry name" value="HIS_KIN"/>
    <property type="match status" value="1"/>
</dbReference>
<protein>
    <recommendedName>
        <fullName evidence="3">histidine kinase</fullName>
        <ecNumber evidence="3">2.7.13.3</ecNumber>
    </recommendedName>
</protein>
<dbReference type="AlphaFoldDB" id="A0A6M0K353"/>
<dbReference type="EC" id="2.7.13.3" evidence="3"/>
<dbReference type="Pfam" id="PF00672">
    <property type="entry name" value="HAMP"/>
    <property type="match status" value="1"/>
</dbReference>
<dbReference type="InterPro" id="IPR005467">
    <property type="entry name" value="His_kinase_dom"/>
</dbReference>
<sequence>MSRGSPDRPPRVGRIPRRSLSLRLSGTFIALLIAAAIPVGYLFDRGRTEAISHSHLEHMERQAERAADEVTGMIERLRSDVRFLAGTPPIRGIRRALDGGGIDLQGSSSLQQWQERLHQLFLAFAKAKPHYVRLCFVDIRDQGVELARVERDPDARDERPDDCVQPALDLPHGPASPMQADKVYLSRLSPRQAPGQAHTPVTSLLVAATPIQGPGGRRLGALLVEMDLHQALARACATADAAESLYVLDENDHLLLHPDAQRPLPANLDTGEPRKVVVMRPWDPQDPQLQLRFVVTDASHRPEQMEGFIRRDSVLGMAALLALAIGLVIWTVHRETASLRTLAVAAQDIADGDYSAPLPLTDSGEVGSLARAFRDMASEVQKRERALAELNRDLEQRVRERTTELKRQHDLQGSILENVADGILVTDARGRFLLWNARAIQLIGAPPVDMAAEEWASSYGIFKDESGELLTTEALPLMRAIRGESSDNLELFLRHPEQAQGRWIEVTARPLRDAAGATTGAVAILVDSTEKRRLHERLQAHRKKLIEIGRLMLGSEIASMTAHQLSQPLAAISNYATAAVRMYENGNLSAEDLQAALTRIEQLSNDCGTILDRLRERIRRREPEQVLFNVGTAVSACLDSLRDRLLIQGVAVQQAGSGGTLPEILGDPIALEHALVQLVSNALDAMEERPNGQHKLSVKTDFARESDSIMIEIGDTGPGIDSAIAGRLFEAWETSKPDALGIGLSVAQTIVATFGGEIRTQPAAAGGAVFRVALPVTRGQQA</sequence>
<reference evidence="20 21" key="1">
    <citation type="submission" date="2020-02" db="EMBL/GenBank/DDBJ databases">
        <title>Genome sequences of Thiorhodococcus mannitoliphagus and Thiorhodococcus minor, purple sulfur photosynthetic bacteria in the gammaproteobacterial family, Chromatiaceae.</title>
        <authorList>
            <person name="Aviles F.A."/>
            <person name="Meyer T.E."/>
            <person name="Kyndt J.A."/>
        </authorList>
    </citation>
    <scope>NUCLEOTIDE SEQUENCE [LARGE SCALE GENOMIC DNA]</scope>
    <source>
        <strain evidence="20 21">DSM 11518</strain>
    </source>
</reference>
<comment type="caution">
    <text evidence="20">The sequence shown here is derived from an EMBL/GenBank/DDBJ whole genome shotgun (WGS) entry which is preliminary data.</text>
</comment>
<dbReference type="InterPro" id="IPR000014">
    <property type="entry name" value="PAS"/>
</dbReference>
<feature type="transmembrane region" description="Helical" evidence="15">
    <location>
        <begin position="20"/>
        <end position="43"/>
    </location>
</feature>
<evidence type="ECO:0000256" key="7">
    <source>
        <dbReference type="ARBA" id="ARBA00022692"/>
    </source>
</evidence>
<dbReference type="SUPFAM" id="SSF55785">
    <property type="entry name" value="PYP-like sensor domain (PAS domain)"/>
    <property type="match status" value="1"/>
</dbReference>
<evidence type="ECO:0000259" key="19">
    <source>
        <dbReference type="PROSITE" id="PS50885"/>
    </source>
</evidence>
<evidence type="ECO:0000313" key="20">
    <source>
        <dbReference type="EMBL" id="NEV63037.1"/>
    </source>
</evidence>
<dbReference type="SMART" id="SM00387">
    <property type="entry name" value="HATPase_c"/>
    <property type="match status" value="1"/>
</dbReference>
<evidence type="ECO:0000256" key="14">
    <source>
        <dbReference type="SAM" id="Coils"/>
    </source>
</evidence>
<feature type="domain" description="HAMP" evidence="19">
    <location>
        <begin position="333"/>
        <end position="385"/>
    </location>
</feature>
<comment type="subcellular location">
    <subcellularLocation>
        <location evidence="2">Cell membrane</location>
        <topology evidence="2">Multi-pass membrane protein</topology>
    </subcellularLocation>
</comment>
<evidence type="ECO:0000259" key="18">
    <source>
        <dbReference type="PROSITE" id="PS50113"/>
    </source>
</evidence>
<keyword evidence="9" id="KW-0418">Kinase</keyword>
<dbReference type="SMART" id="SM00091">
    <property type="entry name" value="PAS"/>
    <property type="match status" value="1"/>
</dbReference>
<evidence type="ECO:0000256" key="13">
    <source>
        <dbReference type="ARBA" id="ARBA00023136"/>
    </source>
</evidence>
<dbReference type="Gene3D" id="3.30.565.10">
    <property type="entry name" value="Histidine kinase-like ATPase, C-terminal domain"/>
    <property type="match status" value="1"/>
</dbReference>
<keyword evidence="5" id="KW-0597">Phosphoprotein</keyword>
<dbReference type="Gene3D" id="1.10.287.130">
    <property type="match status" value="1"/>
</dbReference>
<dbReference type="GO" id="GO:0005524">
    <property type="term" value="F:ATP binding"/>
    <property type="evidence" value="ECO:0007669"/>
    <property type="project" value="UniProtKB-KW"/>
</dbReference>
<dbReference type="CDD" id="cd00130">
    <property type="entry name" value="PAS"/>
    <property type="match status" value="1"/>
</dbReference>
<dbReference type="PROSITE" id="PS50112">
    <property type="entry name" value="PAS"/>
    <property type="match status" value="1"/>
</dbReference>
<keyword evidence="14" id="KW-0175">Coiled coil</keyword>
<dbReference type="SMART" id="SM00304">
    <property type="entry name" value="HAMP"/>
    <property type="match status" value="2"/>
</dbReference>
<evidence type="ECO:0000256" key="15">
    <source>
        <dbReference type="SAM" id="Phobius"/>
    </source>
</evidence>
<feature type="domain" description="Histidine kinase" evidence="16">
    <location>
        <begin position="560"/>
        <end position="778"/>
    </location>
</feature>
<dbReference type="InterPro" id="IPR013656">
    <property type="entry name" value="PAS_4"/>
</dbReference>
<feature type="coiled-coil region" evidence="14">
    <location>
        <begin position="373"/>
        <end position="400"/>
    </location>
</feature>
<evidence type="ECO:0000256" key="2">
    <source>
        <dbReference type="ARBA" id="ARBA00004651"/>
    </source>
</evidence>
<evidence type="ECO:0000256" key="11">
    <source>
        <dbReference type="ARBA" id="ARBA00022989"/>
    </source>
</evidence>
<evidence type="ECO:0000259" key="16">
    <source>
        <dbReference type="PROSITE" id="PS50109"/>
    </source>
</evidence>
<dbReference type="PRINTS" id="PR00344">
    <property type="entry name" value="BCTRLSENSOR"/>
</dbReference>
<dbReference type="GO" id="GO:0005886">
    <property type="term" value="C:plasma membrane"/>
    <property type="evidence" value="ECO:0007669"/>
    <property type="project" value="UniProtKB-SubCell"/>
</dbReference>
<keyword evidence="8" id="KW-0547">Nucleotide-binding</keyword>
<evidence type="ECO:0000256" key="6">
    <source>
        <dbReference type="ARBA" id="ARBA00022679"/>
    </source>
</evidence>